<organism evidence="2 3">
    <name type="scientific">Candidatus Nealsonbacteria bacterium CG_4_10_14_0_8_um_filter_37_14</name>
    <dbReference type="NCBI Taxonomy" id="1974684"/>
    <lineage>
        <taxon>Bacteria</taxon>
        <taxon>Candidatus Nealsoniibacteriota</taxon>
    </lineage>
</organism>
<dbReference type="Gene3D" id="3.30.70.2970">
    <property type="entry name" value="Protein of unknown function (DUF541), domain 2"/>
    <property type="match status" value="1"/>
</dbReference>
<evidence type="ECO:0000256" key="1">
    <source>
        <dbReference type="SAM" id="Phobius"/>
    </source>
</evidence>
<proteinExistence type="predicted"/>
<keyword evidence="1" id="KW-1133">Transmembrane helix</keyword>
<name>A0A2M7R5R3_9BACT</name>
<accession>A0A2M7R5R3</accession>
<protein>
    <recommendedName>
        <fullName evidence="4">SIMPL domain-containing protein</fullName>
    </recommendedName>
</protein>
<dbReference type="Proteomes" id="UP000230767">
    <property type="component" value="Unassembled WGS sequence"/>
</dbReference>
<dbReference type="EMBL" id="PFLW01000094">
    <property type="protein sequence ID" value="PIY88400.1"/>
    <property type="molecule type" value="Genomic_DNA"/>
</dbReference>
<evidence type="ECO:0000313" key="2">
    <source>
        <dbReference type="EMBL" id="PIY88400.1"/>
    </source>
</evidence>
<dbReference type="PANTHER" id="PTHR34387">
    <property type="entry name" value="SLR1258 PROTEIN"/>
    <property type="match status" value="1"/>
</dbReference>
<dbReference type="Pfam" id="PF04402">
    <property type="entry name" value="SIMPL"/>
    <property type="match status" value="1"/>
</dbReference>
<dbReference type="InterPro" id="IPR007497">
    <property type="entry name" value="SIMPL/DUF541"/>
</dbReference>
<evidence type="ECO:0000313" key="3">
    <source>
        <dbReference type="Proteomes" id="UP000230767"/>
    </source>
</evidence>
<dbReference type="Gene3D" id="3.30.110.170">
    <property type="entry name" value="Protein of unknown function (DUF541), domain 1"/>
    <property type="match status" value="1"/>
</dbReference>
<comment type="caution">
    <text evidence="2">The sequence shown here is derived from an EMBL/GenBank/DDBJ whole genome shotgun (WGS) entry which is preliminary data.</text>
</comment>
<sequence length="273" mass="30681">MENQNNEKKNILFFRPQPPLFVLIVVILLLASFVVWVGIDIQNKVKEGRYIGQEIEAKNTITVSETGEIYTKPDLVLTTFSVITEAKQVSEAMSENTKKMNAVIDFVKSQGVEDKDLKTTSFNIYPRYEYQKIETDIYPYPPGKRVLVGYEVNQSLEVKIRNMEKIGEILQGATDTGANQVGDLQFTIDKQDELKGQAREQAIEKAKAKAEEIASKLGVNLVRIVNFSESSPMSYYYGLKEAVPMVPGGGEVPQIETGENKIQVQVTITYEIN</sequence>
<gene>
    <name evidence="2" type="ORF">COY73_03950</name>
</gene>
<dbReference type="InterPro" id="IPR052022">
    <property type="entry name" value="26kDa_periplasmic_antigen"/>
</dbReference>
<feature type="transmembrane region" description="Helical" evidence="1">
    <location>
        <begin position="20"/>
        <end position="39"/>
    </location>
</feature>
<dbReference type="AlphaFoldDB" id="A0A2M7R5R3"/>
<dbReference type="PANTHER" id="PTHR34387:SF2">
    <property type="entry name" value="SLR1258 PROTEIN"/>
    <property type="match status" value="1"/>
</dbReference>
<reference evidence="3" key="1">
    <citation type="submission" date="2017-09" db="EMBL/GenBank/DDBJ databases">
        <title>Depth-based differentiation of microbial function through sediment-hosted aquifers and enrichment of novel symbionts in the deep terrestrial subsurface.</title>
        <authorList>
            <person name="Probst A.J."/>
            <person name="Ladd B."/>
            <person name="Jarett J.K."/>
            <person name="Geller-Mcgrath D.E."/>
            <person name="Sieber C.M.K."/>
            <person name="Emerson J.B."/>
            <person name="Anantharaman K."/>
            <person name="Thomas B.C."/>
            <person name="Malmstrom R."/>
            <person name="Stieglmeier M."/>
            <person name="Klingl A."/>
            <person name="Woyke T."/>
            <person name="Ryan C.M."/>
            <person name="Banfield J.F."/>
        </authorList>
    </citation>
    <scope>NUCLEOTIDE SEQUENCE [LARGE SCALE GENOMIC DNA]</scope>
</reference>
<dbReference type="GO" id="GO:0006974">
    <property type="term" value="P:DNA damage response"/>
    <property type="evidence" value="ECO:0007669"/>
    <property type="project" value="TreeGrafter"/>
</dbReference>
<keyword evidence="1" id="KW-0472">Membrane</keyword>
<keyword evidence="1" id="KW-0812">Transmembrane</keyword>
<evidence type="ECO:0008006" key="4">
    <source>
        <dbReference type="Google" id="ProtNLM"/>
    </source>
</evidence>